<proteinExistence type="predicted"/>
<dbReference type="NCBIfam" id="NF005566">
    <property type="entry name" value="PRK07236.1"/>
    <property type="match status" value="1"/>
</dbReference>
<dbReference type="SUPFAM" id="SSF54373">
    <property type="entry name" value="FAD-linked reductases, C-terminal domain"/>
    <property type="match status" value="1"/>
</dbReference>
<name>A0ABX5KRB0_9BURK</name>
<organism evidence="2 3">
    <name type="scientific">Paraburkholderia unamae</name>
    <dbReference type="NCBI Taxonomy" id="219649"/>
    <lineage>
        <taxon>Bacteria</taxon>
        <taxon>Pseudomonadati</taxon>
        <taxon>Pseudomonadota</taxon>
        <taxon>Betaproteobacteria</taxon>
        <taxon>Burkholderiales</taxon>
        <taxon>Burkholderiaceae</taxon>
        <taxon>Paraburkholderia</taxon>
    </lineage>
</organism>
<dbReference type="EMBL" id="QEOB01000004">
    <property type="protein sequence ID" value="PVX85205.1"/>
    <property type="molecule type" value="Genomic_DNA"/>
</dbReference>
<dbReference type="InterPro" id="IPR036188">
    <property type="entry name" value="FAD/NAD-bd_sf"/>
</dbReference>
<dbReference type="Gene3D" id="3.50.50.60">
    <property type="entry name" value="FAD/NAD(P)-binding domain"/>
    <property type="match status" value="2"/>
</dbReference>
<dbReference type="Pfam" id="PF13450">
    <property type="entry name" value="NAD_binding_8"/>
    <property type="match status" value="1"/>
</dbReference>
<reference evidence="2 3" key="1">
    <citation type="submission" date="2018-05" db="EMBL/GenBank/DDBJ databases">
        <title>Genomic Encyclopedia of Type Strains, Phase IV (KMG-V): Genome sequencing to study the core and pangenomes of soil and plant-associated prokaryotes.</title>
        <authorList>
            <person name="Whitman W."/>
        </authorList>
    </citation>
    <scope>NUCLEOTIDE SEQUENCE [LARGE SCALE GENOMIC DNA]</scope>
    <source>
        <strain evidence="2 3">SCZa-39</strain>
    </source>
</reference>
<evidence type="ECO:0000313" key="3">
    <source>
        <dbReference type="Proteomes" id="UP000245712"/>
    </source>
</evidence>
<gene>
    <name evidence="2" type="ORF">C7402_104449</name>
</gene>
<evidence type="ECO:0000313" key="2">
    <source>
        <dbReference type="EMBL" id="PVX85205.1"/>
    </source>
</evidence>
<feature type="domain" description="2,6-dihydroxypyridine 3-monooxygenase substrate binding" evidence="1">
    <location>
        <begin position="168"/>
        <end position="295"/>
    </location>
</feature>
<dbReference type="Pfam" id="PF22607">
    <property type="entry name" value="FAD_binding-like"/>
    <property type="match status" value="1"/>
</dbReference>
<dbReference type="RefSeq" id="WP_116610745.1">
    <property type="nucleotide sequence ID" value="NZ_QEOB01000004.1"/>
</dbReference>
<accession>A0ABX5KRB0</accession>
<dbReference type="SUPFAM" id="SSF51905">
    <property type="entry name" value="FAD/NAD(P)-binding domain"/>
    <property type="match status" value="1"/>
</dbReference>
<dbReference type="PANTHER" id="PTHR47469:SF2">
    <property type="entry name" value="OS06G0597600 PROTEIN"/>
    <property type="match status" value="1"/>
</dbReference>
<comment type="caution">
    <text evidence="2">The sequence shown here is derived from an EMBL/GenBank/DDBJ whole genome shotgun (WGS) entry which is preliminary data.</text>
</comment>
<dbReference type="Proteomes" id="UP000245712">
    <property type="component" value="Unassembled WGS sequence"/>
</dbReference>
<dbReference type="InterPro" id="IPR054707">
    <property type="entry name" value="DhpH_subs-bd"/>
</dbReference>
<protein>
    <submittedName>
        <fullName evidence="2">2-polyprenyl-6-methoxyphenol hydroxylase-like FAD-dependent oxidoreductase</fullName>
    </submittedName>
</protein>
<keyword evidence="3" id="KW-1185">Reference proteome</keyword>
<sequence>MNRDTQQHAVVVGGSLGGLVTAAALRAANWDVTVYEASAHELESRGGGVVLQPDVTQAFEFAGVAVPHPPGVLSGDRIYLDESDRIVSRFYMPQMQTSWSLLYKALKRAQPDGGLRAGERFTRFEDDGERVTAHFESGHQHTADLLIGADGVRSTLRTLLEPETQPHYAGYVAWRGLIEEPDLPAFAADKLRDRFAFSDGVGHSALAYMVPGEDDSTEPGRRRWNWVWYRRYDTDELQDLLVDRDGVQRPFSLPPGTARQVVIDRLKDEAQTLLGPTFRALVHATDVPFMQPIVDVQTRSMRYGRVLLTGDAASVPRPHTAGSTAKAAANAYALALELEAAQQPQHAGEGALNRALSRWNAEQLRVGRAMTTRGIMLGNQLMRIPAHSV</sequence>
<evidence type="ECO:0000259" key="1">
    <source>
        <dbReference type="Pfam" id="PF22607"/>
    </source>
</evidence>
<dbReference type="InterPro" id="IPR053212">
    <property type="entry name" value="DHP_3-monooxygenase"/>
</dbReference>
<dbReference type="PRINTS" id="PR00420">
    <property type="entry name" value="RNGMNOXGNASE"/>
</dbReference>
<dbReference type="PANTHER" id="PTHR47469">
    <property type="entry name" value="MONOOXYGENASE-LIKE"/>
    <property type="match status" value="1"/>
</dbReference>